<feature type="compositionally biased region" description="Polar residues" evidence="1">
    <location>
        <begin position="116"/>
        <end position="133"/>
    </location>
</feature>
<comment type="caution">
    <text evidence="2">The sequence shown here is derived from an EMBL/GenBank/DDBJ whole genome shotgun (WGS) entry which is preliminary data.</text>
</comment>
<dbReference type="AlphaFoldDB" id="A0ABD2QAX7"/>
<sequence>MERHAATTDGREDFPLDDPVEGIAALLRPRLHSSPVSGILDVYSVDRNGKESYCNSVNPQETAMLNKLVLFCDGDQHNIDPVALKLRWRQVSEQGTAKYHWKVTGGSVRVSDTVPEDSTQNFSKQPLTTTPSAISEEELPPQPTTTSTTTTTTSTTTTSTTTTTTTTPPPRRRRPRPTTTTSEDNAMWSVLAWNGVNIVSSLTSLYIEPFSETDN</sequence>
<feature type="compositionally biased region" description="Low complexity" evidence="1">
    <location>
        <begin position="144"/>
        <end position="166"/>
    </location>
</feature>
<dbReference type="EMBL" id="JBJKFK010000640">
    <property type="protein sequence ID" value="KAL3315911.1"/>
    <property type="molecule type" value="Genomic_DNA"/>
</dbReference>
<feature type="region of interest" description="Disordered" evidence="1">
    <location>
        <begin position="109"/>
        <end position="183"/>
    </location>
</feature>
<reference evidence="2 3" key="1">
    <citation type="submission" date="2024-11" db="EMBL/GenBank/DDBJ databases">
        <title>Adaptive evolution of stress response genes in parasites aligns with host niche diversity.</title>
        <authorList>
            <person name="Hahn C."/>
            <person name="Resl P."/>
        </authorList>
    </citation>
    <scope>NUCLEOTIDE SEQUENCE [LARGE SCALE GENOMIC DNA]</scope>
    <source>
        <strain evidence="2">EGGRZ-B1_66</strain>
        <tissue evidence="2">Body</tissue>
    </source>
</reference>
<accession>A0ABD2QAX7</accession>
<evidence type="ECO:0000256" key="1">
    <source>
        <dbReference type="SAM" id="MobiDB-lite"/>
    </source>
</evidence>
<gene>
    <name evidence="2" type="ORF">Ciccas_005447</name>
</gene>
<organism evidence="2 3">
    <name type="scientific">Cichlidogyrus casuarinus</name>
    <dbReference type="NCBI Taxonomy" id="1844966"/>
    <lineage>
        <taxon>Eukaryota</taxon>
        <taxon>Metazoa</taxon>
        <taxon>Spiralia</taxon>
        <taxon>Lophotrochozoa</taxon>
        <taxon>Platyhelminthes</taxon>
        <taxon>Monogenea</taxon>
        <taxon>Monopisthocotylea</taxon>
        <taxon>Dactylogyridea</taxon>
        <taxon>Ancyrocephalidae</taxon>
        <taxon>Cichlidogyrus</taxon>
    </lineage>
</organism>
<dbReference type="Proteomes" id="UP001626550">
    <property type="component" value="Unassembled WGS sequence"/>
</dbReference>
<proteinExistence type="predicted"/>
<evidence type="ECO:0000313" key="3">
    <source>
        <dbReference type="Proteomes" id="UP001626550"/>
    </source>
</evidence>
<protein>
    <submittedName>
        <fullName evidence="2">Uncharacterized protein</fullName>
    </submittedName>
</protein>
<name>A0ABD2QAX7_9PLAT</name>
<evidence type="ECO:0000313" key="2">
    <source>
        <dbReference type="EMBL" id="KAL3315911.1"/>
    </source>
</evidence>
<keyword evidence="3" id="KW-1185">Reference proteome</keyword>